<gene>
    <name evidence="1" type="ORF">LCGC14_1821260</name>
</gene>
<dbReference type="EMBL" id="LAZR01017837">
    <property type="protein sequence ID" value="KKL98749.1"/>
    <property type="molecule type" value="Genomic_DNA"/>
</dbReference>
<sequence length="149" mass="16817">MSAFVVEYKTINRIVSKLRAQVERGGEWEKRFLLAPLLEAAEVDANGVEPLQDLGMALLAANVDAVEQRYPGSKELPGRIDETLLGYSYRQEDNIPLVWALKSLRCLHYQMAEGDVPERPLYKALEALSGQWAMQIVRELPEYDAAPGW</sequence>
<comment type="caution">
    <text evidence="1">The sequence shown here is derived from an EMBL/GenBank/DDBJ whole genome shotgun (WGS) entry which is preliminary data.</text>
</comment>
<name>A0A0F9GIX4_9ZZZZ</name>
<organism evidence="1">
    <name type="scientific">marine sediment metagenome</name>
    <dbReference type="NCBI Taxonomy" id="412755"/>
    <lineage>
        <taxon>unclassified sequences</taxon>
        <taxon>metagenomes</taxon>
        <taxon>ecological metagenomes</taxon>
    </lineage>
</organism>
<proteinExistence type="predicted"/>
<reference evidence="1" key="1">
    <citation type="journal article" date="2015" name="Nature">
        <title>Complex archaea that bridge the gap between prokaryotes and eukaryotes.</title>
        <authorList>
            <person name="Spang A."/>
            <person name="Saw J.H."/>
            <person name="Jorgensen S.L."/>
            <person name="Zaremba-Niedzwiedzka K."/>
            <person name="Martijn J."/>
            <person name="Lind A.E."/>
            <person name="van Eijk R."/>
            <person name="Schleper C."/>
            <person name="Guy L."/>
            <person name="Ettema T.J."/>
        </authorList>
    </citation>
    <scope>NUCLEOTIDE SEQUENCE</scope>
</reference>
<accession>A0A0F9GIX4</accession>
<dbReference type="AlphaFoldDB" id="A0A0F9GIX4"/>
<protein>
    <submittedName>
        <fullName evidence="1">Uncharacterized protein</fullName>
    </submittedName>
</protein>
<evidence type="ECO:0000313" key="1">
    <source>
        <dbReference type="EMBL" id="KKL98749.1"/>
    </source>
</evidence>